<feature type="region of interest" description="Disordered" evidence="1">
    <location>
        <begin position="1"/>
        <end position="85"/>
    </location>
</feature>
<dbReference type="Proteomes" id="UP000735302">
    <property type="component" value="Unassembled WGS sequence"/>
</dbReference>
<feature type="region of interest" description="Disordered" evidence="1">
    <location>
        <begin position="188"/>
        <end position="207"/>
    </location>
</feature>
<protein>
    <submittedName>
        <fullName evidence="2">Uncharacterized protein</fullName>
    </submittedName>
</protein>
<evidence type="ECO:0000256" key="1">
    <source>
        <dbReference type="SAM" id="MobiDB-lite"/>
    </source>
</evidence>
<feature type="compositionally biased region" description="Basic and acidic residues" evidence="1">
    <location>
        <begin position="22"/>
        <end position="59"/>
    </location>
</feature>
<evidence type="ECO:0000313" key="3">
    <source>
        <dbReference type="Proteomes" id="UP000735302"/>
    </source>
</evidence>
<sequence>MYGRREDISPETAVRSVRSLRSRRDYSQERSPSRQEYRGRDITPVRNRAERPQNQRETKVVNLNGLDSPCKPQKLINSNSLDPPYQPQRVVNPNAMDPPDQLKHKEKLELAMSDEDTGVPHQKIASGGEQSITCTGVRQVQEAVPAYTERSEVGNVSGDAIINTAAEITVISEEVYRCINPKLKLHGKRKTDAATTRKPSQREVSCI</sequence>
<accession>A0AAV3Z135</accession>
<organism evidence="2 3">
    <name type="scientific">Plakobranchus ocellatus</name>
    <dbReference type="NCBI Taxonomy" id="259542"/>
    <lineage>
        <taxon>Eukaryota</taxon>
        <taxon>Metazoa</taxon>
        <taxon>Spiralia</taxon>
        <taxon>Lophotrochozoa</taxon>
        <taxon>Mollusca</taxon>
        <taxon>Gastropoda</taxon>
        <taxon>Heterobranchia</taxon>
        <taxon>Euthyneura</taxon>
        <taxon>Panpulmonata</taxon>
        <taxon>Sacoglossa</taxon>
        <taxon>Placobranchoidea</taxon>
        <taxon>Plakobranchidae</taxon>
        <taxon>Plakobranchus</taxon>
    </lineage>
</organism>
<gene>
    <name evidence="2" type="ORF">PoB_001482300</name>
</gene>
<reference evidence="2 3" key="1">
    <citation type="journal article" date="2021" name="Elife">
        <title>Chloroplast acquisition without the gene transfer in kleptoplastic sea slugs, Plakobranchus ocellatus.</title>
        <authorList>
            <person name="Maeda T."/>
            <person name="Takahashi S."/>
            <person name="Yoshida T."/>
            <person name="Shimamura S."/>
            <person name="Takaki Y."/>
            <person name="Nagai Y."/>
            <person name="Toyoda A."/>
            <person name="Suzuki Y."/>
            <person name="Arimoto A."/>
            <person name="Ishii H."/>
            <person name="Satoh N."/>
            <person name="Nishiyama T."/>
            <person name="Hasebe M."/>
            <person name="Maruyama T."/>
            <person name="Minagawa J."/>
            <person name="Obokata J."/>
            <person name="Shigenobu S."/>
        </authorList>
    </citation>
    <scope>NUCLEOTIDE SEQUENCE [LARGE SCALE GENOMIC DNA]</scope>
</reference>
<proteinExistence type="predicted"/>
<name>A0AAV3Z135_9GAST</name>
<evidence type="ECO:0000313" key="2">
    <source>
        <dbReference type="EMBL" id="GFN88317.1"/>
    </source>
</evidence>
<dbReference type="AlphaFoldDB" id="A0AAV3Z135"/>
<dbReference type="EMBL" id="BLXT01001848">
    <property type="protein sequence ID" value="GFN88317.1"/>
    <property type="molecule type" value="Genomic_DNA"/>
</dbReference>
<keyword evidence="3" id="KW-1185">Reference proteome</keyword>
<comment type="caution">
    <text evidence="2">The sequence shown here is derived from an EMBL/GenBank/DDBJ whole genome shotgun (WGS) entry which is preliminary data.</text>
</comment>